<dbReference type="SUPFAM" id="SSF103190">
    <property type="entry name" value="Sensory domain-like"/>
    <property type="match status" value="1"/>
</dbReference>
<feature type="domain" description="Methyl-accepting transducer" evidence="5">
    <location>
        <begin position="395"/>
        <end position="624"/>
    </location>
</feature>
<accession>A0A3S0RNE5</accession>
<evidence type="ECO:0000313" key="6">
    <source>
        <dbReference type="EMBL" id="RTR32681.1"/>
    </source>
</evidence>
<keyword evidence="4" id="KW-0472">Membrane</keyword>
<dbReference type="InterPro" id="IPR029151">
    <property type="entry name" value="Sensor-like_sf"/>
</dbReference>
<protein>
    <submittedName>
        <fullName evidence="6">Methyl-accepting chemotaxis protein</fullName>
    </submittedName>
</protein>
<feature type="transmembrane region" description="Helical" evidence="4">
    <location>
        <begin position="6"/>
        <end position="25"/>
    </location>
</feature>
<keyword evidence="4" id="KW-0812">Transmembrane</keyword>
<evidence type="ECO:0000313" key="7">
    <source>
        <dbReference type="Proteomes" id="UP000282060"/>
    </source>
</evidence>
<dbReference type="AlphaFoldDB" id="A0A3S0RNE5"/>
<dbReference type="Gene3D" id="6.10.340.10">
    <property type="match status" value="1"/>
</dbReference>
<gene>
    <name evidence="6" type="ORF">EKG39_09900</name>
</gene>
<dbReference type="SUPFAM" id="SSF58104">
    <property type="entry name" value="Methyl-accepting chemotaxis protein (MCP) signaling domain"/>
    <property type="match status" value="1"/>
</dbReference>
<dbReference type="Proteomes" id="UP000282060">
    <property type="component" value="Unassembled WGS sequence"/>
</dbReference>
<dbReference type="SMART" id="SM00283">
    <property type="entry name" value="MA"/>
    <property type="match status" value="1"/>
</dbReference>
<evidence type="ECO:0000259" key="5">
    <source>
        <dbReference type="PROSITE" id="PS50111"/>
    </source>
</evidence>
<dbReference type="Gene3D" id="3.30.450.20">
    <property type="entry name" value="PAS domain"/>
    <property type="match status" value="1"/>
</dbReference>
<keyword evidence="7" id="KW-1185">Reference proteome</keyword>
<evidence type="ECO:0000256" key="1">
    <source>
        <dbReference type="ARBA" id="ARBA00022500"/>
    </source>
</evidence>
<dbReference type="CDD" id="cd12914">
    <property type="entry name" value="PDC1_DGC_like"/>
    <property type="match status" value="1"/>
</dbReference>
<dbReference type="PANTHER" id="PTHR43531:SF11">
    <property type="entry name" value="METHYL-ACCEPTING CHEMOTAXIS PROTEIN 3"/>
    <property type="match status" value="1"/>
</dbReference>
<dbReference type="InterPro" id="IPR003660">
    <property type="entry name" value="HAMP_dom"/>
</dbReference>
<proteinExistence type="inferred from homology"/>
<dbReference type="EMBL" id="RXNV01000003">
    <property type="protein sequence ID" value="RTR32681.1"/>
    <property type="molecule type" value="Genomic_DNA"/>
</dbReference>
<dbReference type="RefSeq" id="WP_126505587.1">
    <property type="nucleotide sequence ID" value="NZ_RXNV01000003.1"/>
</dbReference>
<dbReference type="OrthoDB" id="9765776at2"/>
<dbReference type="InterPro" id="IPR051310">
    <property type="entry name" value="MCP_chemotaxis"/>
</dbReference>
<evidence type="ECO:0000256" key="4">
    <source>
        <dbReference type="SAM" id="Phobius"/>
    </source>
</evidence>
<comment type="caution">
    <text evidence="6">The sequence shown here is derived from an EMBL/GenBank/DDBJ whole genome shotgun (WGS) entry which is preliminary data.</text>
</comment>
<dbReference type="GO" id="GO:0004888">
    <property type="term" value="F:transmembrane signaling receptor activity"/>
    <property type="evidence" value="ECO:0007669"/>
    <property type="project" value="TreeGrafter"/>
</dbReference>
<dbReference type="Pfam" id="PF00672">
    <property type="entry name" value="HAMP"/>
    <property type="match status" value="1"/>
</dbReference>
<comment type="similarity">
    <text evidence="2">Belongs to the methyl-accepting chemotaxis (MCP) protein family.</text>
</comment>
<name>A0A3S0RNE5_9GAMM</name>
<feature type="transmembrane region" description="Helical" evidence="4">
    <location>
        <begin position="268"/>
        <end position="290"/>
    </location>
</feature>
<dbReference type="GO" id="GO:0006935">
    <property type="term" value="P:chemotaxis"/>
    <property type="evidence" value="ECO:0007669"/>
    <property type="project" value="UniProtKB-KW"/>
</dbReference>
<sequence length="641" mass="69965">MQIKGQFIRCVLPVILVGLLGVTLFSTQESSQQINQLNEVKVRSSHALLVKNLSNWYFLNTQLATSLAQNAPDVSRLKQSPDDTVALSANLTRFATNYHLRNAALLDHNGIAIAASNPERVGSDYSKMNYFNEIKQGAELYVAPPRLSRIDGKPLLTISARTRFDDVLFISLPLGEFYNRYINITEQDKDNLSFILNSDCTPLAHPNSELVRDKSQQYYSLCKQSGFIDWQEGVQPYTGWIEKEANTGWIVISGSKQSPIIMAKERMIYSNLAIALLTAIVVLSVLILLINHISAKIHLLVAAIDDLAKGDIELQSIAKTPWVKLLNREDELGQIANALQRLIKVQKNHISHAGDIANGNLTGNIVPCSSVDKLGLSLKKMQSDLNQIIANVINKAGVIDNSSVQLAQHGNLVADGTSIQARSIESTSAAMNQIESQITLNSDSVSSLHSHSQQALSEAKLGLVSMEKLTQSMQEIAHSGARIEQIMADITQIASQTNLISLNAAIEAARAGEHGRGFSVVAEEVRNLALRSSEAAERSSILIKEIISKISTGEHDSLKSAATFNRIVNQMNETAQQMSLVAQGTEEHTAAAIELNQGLHNIDSVIHSTAQTAVETVNQCHQLMESSSSLQEACAHFKLSA</sequence>
<keyword evidence="3" id="KW-0807">Transducer</keyword>
<reference evidence="6 7" key="1">
    <citation type="submission" date="2018-12" db="EMBL/GenBank/DDBJ databases">
        <authorList>
            <person name="Yu L."/>
        </authorList>
    </citation>
    <scope>NUCLEOTIDE SEQUENCE [LARGE SCALE GENOMIC DNA]</scope>
    <source>
        <strain evidence="6 7">HAW-EB5</strain>
    </source>
</reference>
<dbReference type="Gene3D" id="1.10.287.950">
    <property type="entry name" value="Methyl-accepting chemotaxis protein"/>
    <property type="match status" value="1"/>
</dbReference>
<dbReference type="PANTHER" id="PTHR43531">
    <property type="entry name" value="PROTEIN ICFG"/>
    <property type="match status" value="1"/>
</dbReference>
<keyword evidence="1" id="KW-0145">Chemotaxis</keyword>
<dbReference type="PROSITE" id="PS50111">
    <property type="entry name" value="CHEMOTAXIS_TRANSDUC_2"/>
    <property type="match status" value="1"/>
</dbReference>
<dbReference type="InterPro" id="IPR004089">
    <property type="entry name" value="MCPsignal_dom"/>
</dbReference>
<dbReference type="GO" id="GO:0007165">
    <property type="term" value="P:signal transduction"/>
    <property type="evidence" value="ECO:0007669"/>
    <property type="project" value="UniProtKB-KW"/>
</dbReference>
<organism evidence="6 7">
    <name type="scientific">Shewanella atlantica</name>
    <dbReference type="NCBI Taxonomy" id="271099"/>
    <lineage>
        <taxon>Bacteria</taxon>
        <taxon>Pseudomonadati</taxon>
        <taxon>Pseudomonadota</taxon>
        <taxon>Gammaproteobacteria</taxon>
        <taxon>Alteromonadales</taxon>
        <taxon>Shewanellaceae</taxon>
        <taxon>Shewanella</taxon>
    </lineage>
</organism>
<dbReference type="GO" id="GO:0005886">
    <property type="term" value="C:plasma membrane"/>
    <property type="evidence" value="ECO:0007669"/>
    <property type="project" value="TreeGrafter"/>
</dbReference>
<dbReference type="Pfam" id="PF00015">
    <property type="entry name" value="MCPsignal"/>
    <property type="match status" value="1"/>
</dbReference>
<evidence type="ECO:0000256" key="2">
    <source>
        <dbReference type="ARBA" id="ARBA00029447"/>
    </source>
</evidence>
<evidence type="ECO:0000256" key="3">
    <source>
        <dbReference type="PROSITE-ProRule" id="PRU00284"/>
    </source>
</evidence>
<keyword evidence="4" id="KW-1133">Transmembrane helix</keyword>